<evidence type="ECO:0000313" key="2">
    <source>
        <dbReference type="Proteomes" id="UP000277999"/>
    </source>
</evidence>
<dbReference type="Proteomes" id="UP000277999">
    <property type="component" value="Unassembled WGS sequence"/>
</dbReference>
<protein>
    <submittedName>
        <fullName evidence="1">Uncharacterized protein</fullName>
    </submittedName>
</protein>
<name>A0A3M0SVB3_9CLOT</name>
<dbReference type="AlphaFoldDB" id="A0A3M0SVB3"/>
<accession>A0A3M0SVB3</accession>
<sequence length="70" mass="7873">MALTVIVSSKPFIIRFSVYTDGEVITIIETVMTEYKKRWSKLQYPTPTIPATCGWLSTQAITIVKGIHKA</sequence>
<reference evidence="1 2" key="1">
    <citation type="submission" date="2018-10" db="EMBL/GenBank/DDBJ databases">
        <title>Genome-centric metagenomics revealed C2 chemical producing, CO utilizing Clostridium with novel acetogenic gene cluster.</title>
        <authorList>
            <person name="Kang H."/>
            <person name="Park B."/>
            <person name="Choi I.G."/>
            <person name="Chang I.S."/>
        </authorList>
    </citation>
    <scope>NUCLEOTIDE SEQUENCE [LARGE SCALE GENOMIC DNA]</scope>
    <source>
        <strain evidence="1 2">H21-9</strain>
    </source>
</reference>
<evidence type="ECO:0000313" key="1">
    <source>
        <dbReference type="EMBL" id="RMD02359.1"/>
    </source>
</evidence>
<proteinExistence type="predicted"/>
<organism evidence="1 2">
    <name type="scientific">Clostridium autoethanogenum</name>
    <dbReference type="NCBI Taxonomy" id="84023"/>
    <lineage>
        <taxon>Bacteria</taxon>
        <taxon>Bacillati</taxon>
        <taxon>Bacillota</taxon>
        <taxon>Clostridia</taxon>
        <taxon>Eubacteriales</taxon>
        <taxon>Clostridiaceae</taxon>
        <taxon>Clostridium</taxon>
    </lineage>
</organism>
<dbReference type="EMBL" id="RFAQ01000013">
    <property type="protein sequence ID" value="RMD02359.1"/>
    <property type="molecule type" value="Genomic_DNA"/>
</dbReference>
<dbReference type="RefSeq" id="WP_122058318.1">
    <property type="nucleotide sequence ID" value="NZ_RFAQ01000013.1"/>
</dbReference>
<gene>
    <name evidence="1" type="ORF">D9O40_06140</name>
</gene>
<comment type="caution">
    <text evidence="1">The sequence shown here is derived from an EMBL/GenBank/DDBJ whole genome shotgun (WGS) entry which is preliminary data.</text>
</comment>